<dbReference type="PANTHER" id="PTHR12128">
    <property type="entry name" value="DIHYDRODIPICOLINATE SYNTHASE"/>
    <property type="match status" value="1"/>
</dbReference>
<dbReference type="SMART" id="SM01130">
    <property type="entry name" value="DHDPS"/>
    <property type="match status" value="1"/>
</dbReference>
<gene>
    <name evidence="5" type="ORF">F4Y08_13740</name>
</gene>
<accession>A0A6B1DWK3</accession>
<dbReference type="AlphaFoldDB" id="A0A6B1DWK3"/>
<dbReference type="PANTHER" id="PTHR12128:SF66">
    <property type="entry name" value="4-HYDROXY-2-OXOGLUTARATE ALDOLASE, MITOCHONDRIAL"/>
    <property type="match status" value="1"/>
</dbReference>
<dbReference type="SUPFAM" id="SSF51569">
    <property type="entry name" value="Aldolase"/>
    <property type="match status" value="1"/>
</dbReference>
<feature type="binding site" evidence="4">
    <location>
        <position position="205"/>
    </location>
    <ligand>
        <name>pyruvate</name>
        <dbReference type="ChEBI" id="CHEBI:15361"/>
    </ligand>
</feature>
<evidence type="ECO:0000256" key="1">
    <source>
        <dbReference type="ARBA" id="ARBA00007592"/>
    </source>
</evidence>
<evidence type="ECO:0000313" key="5">
    <source>
        <dbReference type="EMBL" id="MYD91376.1"/>
    </source>
</evidence>
<dbReference type="EMBL" id="VXPY01000094">
    <property type="protein sequence ID" value="MYD91376.1"/>
    <property type="molecule type" value="Genomic_DNA"/>
</dbReference>
<comment type="caution">
    <text evidence="5">The sequence shown here is derived from an EMBL/GenBank/DDBJ whole genome shotgun (WGS) entry which is preliminary data.</text>
</comment>
<evidence type="ECO:0000256" key="2">
    <source>
        <dbReference type="ARBA" id="ARBA00023239"/>
    </source>
</evidence>
<evidence type="ECO:0000256" key="3">
    <source>
        <dbReference type="PIRNR" id="PIRNR001365"/>
    </source>
</evidence>
<dbReference type="PIRSF" id="PIRSF001365">
    <property type="entry name" value="DHDPS"/>
    <property type="match status" value="1"/>
</dbReference>
<organism evidence="5">
    <name type="scientific">Caldilineaceae bacterium SB0662_bin_9</name>
    <dbReference type="NCBI Taxonomy" id="2605258"/>
    <lineage>
        <taxon>Bacteria</taxon>
        <taxon>Bacillati</taxon>
        <taxon>Chloroflexota</taxon>
        <taxon>Caldilineae</taxon>
        <taxon>Caldilineales</taxon>
        <taxon>Caldilineaceae</taxon>
    </lineage>
</organism>
<name>A0A6B1DWK3_9CHLR</name>
<dbReference type="Pfam" id="PF00701">
    <property type="entry name" value="DHDPS"/>
    <property type="match status" value="1"/>
</dbReference>
<keyword evidence="2 3" id="KW-0456">Lyase</keyword>
<dbReference type="InterPro" id="IPR013785">
    <property type="entry name" value="Aldolase_TIM"/>
</dbReference>
<protein>
    <submittedName>
        <fullName evidence="5">Dihydrodipicolinate synthase family protein</fullName>
    </submittedName>
</protein>
<evidence type="ECO:0000256" key="4">
    <source>
        <dbReference type="PIRSR" id="PIRSR001365-2"/>
    </source>
</evidence>
<dbReference type="CDD" id="cd00408">
    <property type="entry name" value="DHDPS-like"/>
    <property type="match status" value="1"/>
</dbReference>
<sequence>MAGFRGIFPVVQTPFDDQGMVDESGLARQVDFCRQAGAHGLVYPVLASEFQLLTDGERRSALERVLKAADGEIPVVAGVAGTSAQSAAEYAAHAVGHGADAVIALPPYIGALGPDDVFRYYEAISNAARRPVFLQDAPPGLPVPRIMELLQQIEHLAYVKEENEPSAHNISALIEGLGDACQGVFGGAWCRWMMSELDRGAHGFMPSVEIVDVHVRIWDLFHAGEQAAARDLYNRLLPFINLGFCLGLSVIKELLVRRGIIGTAYTRRTGLPALDGQDAKELDIILERIDDLLMPAV</sequence>
<proteinExistence type="inferred from homology"/>
<dbReference type="Gene3D" id="3.20.20.70">
    <property type="entry name" value="Aldolase class I"/>
    <property type="match status" value="1"/>
</dbReference>
<dbReference type="GO" id="GO:0008840">
    <property type="term" value="F:4-hydroxy-tetrahydrodipicolinate synthase activity"/>
    <property type="evidence" value="ECO:0007669"/>
    <property type="project" value="TreeGrafter"/>
</dbReference>
<dbReference type="InterPro" id="IPR002220">
    <property type="entry name" value="DapA-like"/>
</dbReference>
<comment type="similarity">
    <text evidence="1 3">Belongs to the DapA family.</text>
</comment>
<reference evidence="5" key="1">
    <citation type="submission" date="2019-09" db="EMBL/GenBank/DDBJ databases">
        <title>Characterisation of the sponge microbiome using genome-centric metagenomics.</title>
        <authorList>
            <person name="Engelberts J.P."/>
            <person name="Robbins S.J."/>
            <person name="De Goeij J.M."/>
            <person name="Aranda M."/>
            <person name="Bell S.C."/>
            <person name="Webster N.S."/>
        </authorList>
    </citation>
    <scope>NUCLEOTIDE SEQUENCE</scope>
    <source>
        <strain evidence="5">SB0662_bin_9</strain>
    </source>
</reference>